<dbReference type="EMBL" id="FSRL01000001">
    <property type="protein sequence ID" value="SIN93533.1"/>
    <property type="molecule type" value="Genomic_DNA"/>
</dbReference>
<name>A0A1N6FE08_9RHOB</name>
<accession>A0A1N6FE08</accession>
<feature type="signal peptide" evidence="1">
    <location>
        <begin position="1"/>
        <end position="26"/>
    </location>
</feature>
<dbReference type="Proteomes" id="UP000184932">
    <property type="component" value="Unassembled WGS sequence"/>
</dbReference>
<evidence type="ECO:0000313" key="2">
    <source>
        <dbReference type="EMBL" id="SIN93533.1"/>
    </source>
</evidence>
<evidence type="ECO:0000313" key="3">
    <source>
        <dbReference type="Proteomes" id="UP000184932"/>
    </source>
</evidence>
<reference evidence="3" key="1">
    <citation type="submission" date="2016-11" db="EMBL/GenBank/DDBJ databases">
        <authorList>
            <person name="Varghese N."/>
            <person name="Submissions S."/>
        </authorList>
    </citation>
    <scope>NUCLEOTIDE SEQUENCE [LARGE SCALE GENOMIC DNA]</scope>
    <source>
        <strain evidence="3">DSM 29440</strain>
    </source>
</reference>
<keyword evidence="3" id="KW-1185">Reference proteome</keyword>
<feature type="chain" id="PRO_5013088254" evidence="1">
    <location>
        <begin position="27"/>
        <end position="295"/>
    </location>
</feature>
<protein>
    <submittedName>
        <fullName evidence="2">Uncharacterized protein</fullName>
    </submittedName>
</protein>
<evidence type="ECO:0000256" key="1">
    <source>
        <dbReference type="SAM" id="SignalP"/>
    </source>
</evidence>
<organism evidence="2 3">
    <name type="scientific">Vannielia litorea</name>
    <dbReference type="NCBI Taxonomy" id="1217970"/>
    <lineage>
        <taxon>Bacteria</taxon>
        <taxon>Pseudomonadati</taxon>
        <taxon>Pseudomonadota</taxon>
        <taxon>Alphaproteobacteria</taxon>
        <taxon>Rhodobacterales</taxon>
        <taxon>Paracoccaceae</taxon>
        <taxon>Vannielia</taxon>
    </lineage>
</organism>
<sequence>MIRPNRALSALLLAAALCGAGVPALAEAGPRSASERSETTRMEEAEARALLDALGMDRLMPILRDEGLAYSRSLQGELFPGAGGEDWAGLVDKIYQVDRLDRVMLRRFSEEMAGVDTAPLKAFFESELGRRIVSLEISARAALLDDTVEQMSREAYSEMVGADDPRLEVLRDYIETNDLVETNIAGALNSNFAFYQGLAAGGALPAEMSEEDMLRDVWMQEPDIREETENWVWSYLAMAYKPLDTADIEAYTALSRTPEGRALNRAIFAGFDELFTDISRDLGLAAARFMVSEDI</sequence>
<keyword evidence="1" id="KW-0732">Signal</keyword>
<dbReference type="RefSeq" id="WP_074255652.1">
    <property type="nucleotide sequence ID" value="NZ_FSRL01000001.1"/>
</dbReference>
<dbReference type="OrthoDB" id="7841298at2"/>
<proteinExistence type="predicted"/>
<gene>
    <name evidence="2" type="ORF">SAMN05444002_1600</name>
</gene>
<dbReference type="STRING" id="1217970.SAMN05444002_1600"/>
<dbReference type="AlphaFoldDB" id="A0A1N6FE08"/>